<keyword evidence="2" id="KW-0677">Repeat</keyword>
<feature type="compositionally biased region" description="Basic residues" evidence="5">
    <location>
        <begin position="162"/>
        <end position="172"/>
    </location>
</feature>
<dbReference type="Gene3D" id="3.30.160.60">
    <property type="entry name" value="Classic Zinc Finger"/>
    <property type="match status" value="6"/>
</dbReference>
<accession>A0A6I8TXS1</accession>
<feature type="domain" description="C2H2-type" evidence="6">
    <location>
        <begin position="255"/>
        <end position="283"/>
    </location>
</feature>
<reference evidence="7" key="2">
    <citation type="submission" date="2020-05" db="UniProtKB">
        <authorList>
            <consortium name="EnsemblMetazoa"/>
        </authorList>
    </citation>
    <scope>IDENTIFICATION</scope>
    <source>
        <strain evidence="7">LVP_AGWG</strain>
    </source>
</reference>
<dbReference type="PROSITE" id="PS50157">
    <property type="entry name" value="ZINC_FINGER_C2H2_2"/>
    <property type="match status" value="6"/>
</dbReference>
<evidence type="ECO:0000259" key="6">
    <source>
        <dbReference type="PROSITE" id="PS50157"/>
    </source>
</evidence>
<dbReference type="SUPFAM" id="SSF57667">
    <property type="entry name" value="beta-beta-alpha zinc fingers"/>
    <property type="match status" value="6"/>
</dbReference>
<evidence type="ECO:0000313" key="7">
    <source>
        <dbReference type="EnsemblMetazoa" id="AAEL019967-PA"/>
    </source>
</evidence>
<evidence type="ECO:0000313" key="8">
    <source>
        <dbReference type="Proteomes" id="UP000008820"/>
    </source>
</evidence>
<name>A0A6I8TXS1_AEDAE</name>
<feature type="domain" description="C2H2-type" evidence="6">
    <location>
        <begin position="435"/>
        <end position="458"/>
    </location>
</feature>
<dbReference type="Gene3D" id="3.40.1800.20">
    <property type="match status" value="1"/>
</dbReference>
<proteinExistence type="predicted"/>
<organism evidence="7 8">
    <name type="scientific">Aedes aegypti</name>
    <name type="common">Yellowfever mosquito</name>
    <name type="synonym">Culex aegypti</name>
    <dbReference type="NCBI Taxonomy" id="7159"/>
    <lineage>
        <taxon>Eukaryota</taxon>
        <taxon>Metazoa</taxon>
        <taxon>Ecdysozoa</taxon>
        <taxon>Arthropoda</taxon>
        <taxon>Hexapoda</taxon>
        <taxon>Insecta</taxon>
        <taxon>Pterygota</taxon>
        <taxon>Neoptera</taxon>
        <taxon>Endopterygota</taxon>
        <taxon>Diptera</taxon>
        <taxon>Nematocera</taxon>
        <taxon>Culicoidea</taxon>
        <taxon>Culicidae</taxon>
        <taxon>Culicinae</taxon>
        <taxon>Aedini</taxon>
        <taxon>Aedes</taxon>
        <taxon>Stegomyia</taxon>
    </lineage>
</organism>
<dbReference type="EnsemblMetazoa" id="AAEL019967-RA">
    <property type="protein sequence ID" value="AAEL019967-PA"/>
    <property type="gene ID" value="AAEL019967"/>
</dbReference>
<dbReference type="Pfam" id="PF00096">
    <property type="entry name" value="zf-C2H2"/>
    <property type="match status" value="2"/>
</dbReference>
<dbReference type="InterPro" id="IPR036236">
    <property type="entry name" value="Znf_C2H2_sf"/>
</dbReference>
<evidence type="ECO:0000256" key="2">
    <source>
        <dbReference type="ARBA" id="ARBA00022737"/>
    </source>
</evidence>
<feature type="region of interest" description="Disordered" evidence="5">
    <location>
        <begin position="125"/>
        <end position="183"/>
    </location>
</feature>
<keyword evidence="3" id="KW-0863">Zinc-finger</keyword>
<evidence type="ECO:0000256" key="4">
    <source>
        <dbReference type="ARBA" id="ARBA00022833"/>
    </source>
</evidence>
<evidence type="ECO:0000256" key="5">
    <source>
        <dbReference type="SAM" id="MobiDB-lite"/>
    </source>
</evidence>
<keyword evidence="1" id="KW-0479">Metal-binding</keyword>
<dbReference type="PANTHER" id="PTHR24379:SF121">
    <property type="entry name" value="C2H2-TYPE DOMAIN-CONTAINING PROTEIN"/>
    <property type="match status" value="1"/>
</dbReference>
<dbReference type="InterPro" id="IPR013087">
    <property type="entry name" value="Znf_C2H2_type"/>
</dbReference>
<keyword evidence="4" id="KW-0862">Zinc</keyword>
<gene>
    <name evidence="7" type="primary">5580124</name>
</gene>
<evidence type="ECO:0000256" key="3">
    <source>
        <dbReference type="ARBA" id="ARBA00022771"/>
    </source>
</evidence>
<dbReference type="Pfam" id="PF12171">
    <property type="entry name" value="zf-C2H2_jaz"/>
    <property type="match status" value="1"/>
</dbReference>
<dbReference type="Proteomes" id="UP000008820">
    <property type="component" value="Chromosome 1"/>
</dbReference>
<dbReference type="AlphaFoldDB" id="A0A6I8TXS1"/>
<feature type="compositionally biased region" description="Acidic residues" evidence="5">
    <location>
        <begin position="130"/>
        <end position="143"/>
    </location>
</feature>
<dbReference type="PROSITE" id="PS00028">
    <property type="entry name" value="ZINC_FINGER_C2H2_1"/>
    <property type="match status" value="8"/>
</dbReference>
<dbReference type="OrthoDB" id="7722456at2759"/>
<dbReference type="InParanoid" id="A0A6I8TXS1"/>
<feature type="domain" description="C2H2-type" evidence="6">
    <location>
        <begin position="405"/>
        <end position="432"/>
    </location>
</feature>
<dbReference type="InterPro" id="IPR022755">
    <property type="entry name" value="Znf_C2H2_jaz"/>
</dbReference>
<evidence type="ECO:0000256" key="1">
    <source>
        <dbReference type="ARBA" id="ARBA00022723"/>
    </source>
</evidence>
<feature type="domain" description="C2H2-type" evidence="6">
    <location>
        <begin position="374"/>
        <end position="402"/>
    </location>
</feature>
<dbReference type="SMART" id="SM00868">
    <property type="entry name" value="zf-AD"/>
    <property type="match status" value="2"/>
</dbReference>
<feature type="domain" description="C2H2-type" evidence="6">
    <location>
        <begin position="464"/>
        <end position="491"/>
    </location>
</feature>
<dbReference type="PANTHER" id="PTHR24379">
    <property type="entry name" value="KRAB AND ZINC FINGER DOMAIN-CONTAINING"/>
    <property type="match status" value="1"/>
</dbReference>
<dbReference type="InterPro" id="IPR012934">
    <property type="entry name" value="Znf_AD"/>
</dbReference>
<keyword evidence="8" id="KW-1185">Reference proteome</keyword>
<feature type="domain" description="C2H2-type" evidence="6">
    <location>
        <begin position="550"/>
        <end position="577"/>
    </location>
</feature>
<dbReference type="GO" id="GO:0005634">
    <property type="term" value="C:nucleus"/>
    <property type="evidence" value="ECO:0007669"/>
    <property type="project" value="InterPro"/>
</dbReference>
<reference evidence="7 8" key="1">
    <citation type="submission" date="2017-06" db="EMBL/GenBank/DDBJ databases">
        <title>Aedes aegypti genome working group (AGWG) sequencing and assembly.</title>
        <authorList>
            <consortium name="Aedes aegypti Genome Working Group (AGWG)"/>
            <person name="Matthews B.J."/>
        </authorList>
    </citation>
    <scope>NUCLEOTIDE SEQUENCE [LARGE SCALE GENOMIC DNA]</scope>
    <source>
        <strain evidence="7 8">LVP_AGWG</strain>
    </source>
</reference>
<protein>
    <recommendedName>
        <fullName evidence="6">C2H2-type domain-containing protein</fullName>
    </recommendedName>
</protein>
<dbReference type="GO" id="GO:0008270">
    <property type="term" value="F:zinc ion binding"/>
    <property type="evidence" value="ECO:0007669"/>
    <property type="project" value="UniProtKB-KW"/>
</dbReference>
<sequence>MTDGSTNCLTCRQKADDILRLSDKANGEDIGAVVACHFWFPADQYEDRVLCGICWEKIEDFHKFYCEVKELWDHDYFPGGTTDIKTEDDDEDVLLPELLFTSELIKEEVSEKGIKVHSLKAPDGHVSNDEVLEETADDSEEDSTVPIAKRYKRNRSKEIASKRAKPVRRKQLSRTEEKPLRKQAVKKRGGSLLQCDHCDVARLFKREDSLQMHQLISHSGQLEKKFQCDQCEKGFAFEWMYSAHMSWHQKAGLNITCHICNKYFHTPRTLKNHIKANHTENMTPAPDSTAVNAAIATTEPEIHTSDEDMDVLIRKFCPLICDKCEFVAESFQDLKKHFSAVHKQHVYAKCCDKKFFKKRMLFQHCQWHENPDLFRCEVCNKSFTEKEGIDRHNIWVHTPDSEKPFKCEICDSAYASEYLLIPHMKYHFSMEKKSFICKDCGKPFGSEHYLRTHEQTIHGTSFNFVCDICAKGFASKSFLDAHRLTHTKEGAASLKKQCEHCKKWLKNRSSHKRHVLRCLSDGPVKCDLCGKDVANLPDHKRTNHVERPLLTCSYCGKQFKRAIRHKEHEANHRGEVLYSCPFCPYSCNSNSNMYTHKHAAHAEQWAAKLADRFYRR</sequence>
<dbReference type="SMART" id="SM00355">
    <property type="entry name" value="ZnF_C2H2"/>
    <property type="match status" value="12"/>
</dbReference>